<dbReference type="AlphaFoldDB" id="A0A9J5X8P7"/>
<sequence length="297" mass="32136">MHFNVFSKRNDEESSMDLDFSLHLGSEKTSSSRKSASISPQSIMKAPQAMAGAFHTDEGSTAIHWKTSNIFHPLRTPQETGSSYLLNQAATQIKQATVSPDLSSSIITNSKSSVTCTSGLTNSSNNNSSVAVLNSVVQRAWKDAPTFALHMGVDAVAVKKDAAVLPEGSLDYAFGMVGARDASKRAAPKVQKDSLAFAFHMEVAGTVSTPNVLKERKEVPCFARHRVMVSVVPLKGAIRGHRGAQLSVRVMVVGRDVHSKEMGSTRRVFMGAHSSVWPMVVARRVMCQVYQESKGKN</sequence>
<dbReference type="EMBL" id="JACXVP010000010">
    <property type="protein sequence ID" value="KAG5583312.1"/>
    <property type="molecule type" value="Genomic_DNA"/>
</dbReference>
<organism evidence="1 2">
    <name type="scientific">Solanum commersonii</name>
    <name type="common">Commerson's wild potato</name>
    <name type="synonym">Commerson's nightshade</name>
    <dbReference type="NCBI Taxonomy" id="4109"/>
    <lineage>
        <taxon>Eukaryota</taxon>
        <taxon>Viridiplantae</taxon>
        <taxon>Streptophyta</taxon>
        <taxon>Embryophyta</taxon>
        <taxon>Tracheophyta</taxon>
        <taxon>Spermatophyta</taxon>
        <taxon>Magnoliopsida</taxon>
        <taxon>eudicotyledons</taxon>
        <taxon>Gunneridae</taxon>
        <taxon>Pentapetalae</taxon>
        <taxon>asterids</taxon>
        <taxon>lamiids</taxon>
        <taxon>Solanales</taxon>
        <taxon>Solanaceae</taxon>
        <taxon>Solanoideae</taxon>
        <taxon>Solaneae</taxon>
        <taxon>Solanum</taxon>
    </lineage>
</organism>
<reference evidence="1 2" key="1">
    <citation type="submission" date="2020-09" db="EMBL/GenBank/DDBJ databases">
        <title>De no assembly of potato wild relative species, Solanum commersonii.</title>
        <authorList>
            <person name="Cho K."/>
        </authorList>
    </citation>
    <scope>NUCLEOTIDE SEQUENCE [LARGE SCALE GENOMIC DNA]</scope>
    <source>
        <strain evidence="1">LZ3.2</strain>
        <tissue evidence="1">Leaf</tissue>
    </source>
</reference>
<proteinExistence type="predicted"/>
<dbReference type="Proteomes" id="UP000824120">
    <property type="component" value="Chromosome 10"/>
</dbReference>
<gene>
    <name evidence="1" type="ORF">H5410_053939</name>
</gene>
<comment type="caution">
    <text evidence="1">The sequence shown here is derived from an EMBL/GenBank/DDBJ whole genome shotgun (WGS) entry which is preliminary data.</text>
</comment>
<keyword evidence="2" id="KW-1185">Reference proteome</keyword>
<accession>A0A9J5X8P7</accession>
<evidence type="ECO:0000313" key="1">
    <source>
        <dbReference type="EMBL" id="KAG5583312.1"/>
    </source>
</evidence>
<name>A0A9J5X8P7_SOLCO</name>
<protein>
    <submittedName>
        <fullName evidence="1">Uncharacterized protein</fullName>
    </submittedName>
</protein>
<evidence type="ECO:0000313" key="2">
    <source>
        <dbReference type="Proteomes" id="UP000824120"/>
    </source>
</evidence>